<feature type="transmembrane region" description="Helical" evidence="6">
    <location>
        <begin position="17"/>
        <end position="38"/>
    </location>
</feature>
<feature type="transmembrane region" description="Helical" evidence="6">
    <location>
        <begin position="218"/>
        <end position="249"/>
    </location>
</feature>
<comment type="caution">
    <text evidence="7">The sequence shown here is derived from an EMBL/GenBank/DDBJ whole genome shotgun (WGS) entry which is preliminary data.</text>
</comment>
<evidence type="ECO:0000256" key="3">
    <source>
        <dbReference type="ARBA" id="ARBA00022692"/>
    </source>
</evidence>
<keyword evidence="4 6" id="KW-1133">Transmembrane helix</keyword>
<feature type="transmembrane region" description="Helical" evidence="6">
    <location>
        <begin position="295"/>
        <end position="316"/>
    </location>
</feature>
<dbReference type="OrthoDB" id="4764355at2"/>
<dbReference type="AlphaFoldDB" id="A0A1A2P1G1"/>
<protein>
    <submittedName>
        <fullName evidence="7">Uncharacterized protein</fullName>
    </submittedName>
</protein>
<feature type="transmembrane region" description="Helical" evidence="6">
    <location>
        <begin position="322"/>
        <end position="349"/>
    </location>
</feature>
<evidence type="ECO:0000256" key="2">
    <source>
        <dbReference type="ARBA" id="ARBA00022475"/>
    </source>
</evidence>
<sequence length="412" mass="42187">MDTGPATDRPAHTARSVAWRFSSRIVSSVGLGATLLLLARISPVRSYGEFMVAGAVTTIAGIVFGFGAPARVLRVAAEHQPGQQCQGLTPVSLIRALYLMHLGSNVALVTVMLAGAALLNHPATVVAGIVWGAGDTLQTYAQNHFAGIGSHRLSSWLVATQRIVPCAAVVAYLVTGRSANYPLIAAAFAIPLLIAAATPLTSVAGARGDFIGATRGALGWWGLSLSNILFQLQVPVVAAVASTAVAGLYGVATKVTGPVLLLPASMATVVIPELSRRLHTGHAWELYHKLSRVCLAYMGVAVACAWPVGIIVTHIAGRAYAAALPLVAGMVAAAGLSAYSQSFAAMLVAAGYPNQATACIAGGNGVALALLAALAAWGPIESLAIVQPLAELVVLPGLMLAVRRLRAANVVP</sequence>
<evidence type="ECO:0000313" key="8">
    <source>
        <dbReference type="Proteomes" id="UP000093943"/>
    </source>
</evidence>
<feature type="transmembrane region" description="Helical" evidence="6">
    <location>
        <begin position="50"/>
        <end position="68"/>
    </location>
</feature>
<dbReference type="Proteomes" id="UP000093943">
    <property type="component" value="Unassembled WGS sequence"/>
</dbReference>
<dbReference type="EMBL" id="LZKG01000146">
    <property type="protein sequence ID" value="OBI25744.1"/>
    <property type="molecule type" value="Genomic_DNA"/>
</dbReference>
<feature type="transmembrane region" description="Helical" evidence="6">
    <location>
        <begin position="181"/>
        <end position="206"/>
    </location>
</feature>
<feature type="transmembrane region" description="Helical" evidence="6">
    <location>
        <begin position="356"/>
        <end position="377"/>
    </location>
</feature>
<gene>
    <name evidence="7" type="ORF">A5710_08665</name>
</gene>
<evidence type="ECO:0000313" key="7">
    <source>
        <dbReference type="EMBL" id="OBI25744.1"/>
    </source>
</evidence>
<feature type="transmembrane region" description="Helical" evidence="6">
    <location>
        <begin position="255"/>
        <end position="274"/>
    </location>
</feature>
<name>A0A1A2P1G1_MYCSD</name>
<dbReference type="InterPro" id="IPR050833">
    <property type="entry name" value="Poly_Biosynth_Transport"/>
</dbReference>
<reference evidence="8" key="1">
    <citation type="submission" date="2016-06" db="EMBL/GenBank/DDBJ databases">
        <authorList>
            <person name="Sutton G."/>
            <person name="Brinkac L."/>
            <person name="Sanka R."/>
            <person name="Adams M."/>
            <person name="Lau E."/>
            <person name="Sam S."/>
            <person name="Sreng N."/>
            <person name="Him V."/>
            <person name="Kerleguer A."/>
            <person name="Cheng S."/>
        </authorList>
    </citation>
    <scope>NUCLEOTIDE SEQUENCE [LARGE SCALE GENOMIC DNA]</scope>
    <source>
        <strain evidence="8">E1876</strain>
    </source>
</reference>
<keyword evidence="3 6" id="KW-0812">Transmembrane</keyword>
<dbReference type="PANTHER" id="PTHR30250">
    <property type="entry name" value="PST FAMILY PREDICTED COLANIC ACID TRANSPORTER"/>
    <property type="match status" value="1"/>
</dbReference>
<dbReference type="GO" id="GO:0005886">
    <property type="term" value="C:plasma membrane"/>
    <property type="evidence" value="ECO:0007669"/>
    <property type="project" value="UniProtKB-SubCell"/>
</dbReference>
<feature type="transmembrane region" description="Helical" evidence="6">
    <location>
        <begin position="383"/>
        <end position="402"/>
    </location>
</feature>
<organism evidence="7 8">
    <name type="scientific">Mycolicibacter sinensis (strain JDM601)</name>
    <name type="common">Mycobacterium sinense</name>
    <dbReference type="NCBI Taxonomy" id="875328"/>
    <lineage>
        <taxon>Bacteria</taxon>
        <taxon>Bacillati</taxon>
        <taxon>Actinomycetota</taxon>
        <taxon>Actinomycetes</taxon>
        <taxon>Mycobacteriales</taxon>
        <taxon>Mycobacteriaceae</taxon>
        <taxon>Mycolicibacter</taxon>
    </lineage>
</organism>
<feature type="transmembrane region" description="Helical" evidence="6">
    <location>
        <begin position="106"/>
        <end position="132"/>
    </location>
</feature>
<evidence type="ECO:0000256" key="1">
    <source>
        <dbReference type="ARBA" id="ARBA00004651"/>
    </source>
</evidence>
<keyword evidence="5 6" id="KW-0472">Membrane</keyword>
<comment type="subcellular location">
    <subcellularLocation>
        <location evidence="1">Cell membrane</location>
        <topology evidence="1">Multi-pass membrane protein</topology>
    </subcellularLocation>
</comment>
<keyword evidence="2" id="KW-1003">Cell membrane</keyword>
<evidence type="ECO:0000256" key="4">
    <source>
        <dbReference type="ARBA" id="ARBA00022989"/>
    </source>
</evidence>
<accession>A0A1A2P1G1</accession>
<evidence type="ECO:0000256" key="5">
    <source>
        <dbReference type="ARBA" id="ARBA00023136"/>
    </source>
</evidence>
<proteinExistence type="predicted"/>
<dbReference type="PANTHER" id="PTHR30250:SF26">
    <property type="entry name" value="PSMA PROTEIN"/>
    <property type="match status" value="1"/>
</dbReference>
<evidence type="ECO:0000256" key="6">
    <source>
        <dbReference type="SAM" id="Phobius"/>
    </source>
</evidence>